<dbReference type="KEGG" id="smm:Smp_151660"/>
<evidence type="ECO:0000313" key="1">
    <source>
        <dbReference type="Proteomes" id="UP000008854"/>
    </source>
</evidence>
<dbReference type="InParanoid" id="G4V5W1"/>
<dbReference type="HOGENOM" id="CLU_402981_0_0_1"/>
<reference evidence="2" key="2">
    <citation type="submission" date="2018-12" db="UniProtKB">
        <authorList>
            <consortium name="WormBaseParasite"/>
        </authorList>
    </citation>
    <scope>IDENTIFICATION</scope>
    <source>
        <strain evidence="2">Puerto Rican</strain>
    </source>
</reference>
<reference evidence="1" key="1">
    <citation type="journal article" date="2012" name="PLoS Negl. Trop. Dis.">
        <title>A systematically improved high quality genome and transcriptome of the human blood fluke Schistosoma mansoni.</title>
        <authorList>
            <person name="Protasio A.V."/>
            <person name="Tsai I.J."/>
            <person name="Babbage A."/>
            <person name="Nichol S."/>
            <person name="Hunt M."/>
            <person name="Aslett M.A."/>
            <person name="De Silva N."/>
            <person name="Velarde G.S."/>
            <person name="Anderson T.J."/>
            <person name="Clark R.C."/>
            <person name="Davidson C."/>
            <person name="Dillon G.P."/>
            <person name="Holroyd N.E."/>
            <person name="LoVerde P.T."/>
            <person name="Lloyd C."/>
            <person name="McQuillan J."/>
            <person name="Oliveira G."/>
            <person name="Otto T.D."/>
            <person name="Parker-Manuel S.J."/>
            <person name="Quail M.A."/>
            <person name="Wilson R.A."/>
            <person name="Zerlotini A."/>
            <person name="Dunne D.W."/>
            <person name="Berriman M."/>
        </authorList>
    </citation>
    <scope>NUCLEOTIDE SEQUENCE [LARGE SCALE GENOMIC DNA]</scope>
    <source>
        <strain evidence="1">Puerto Rican</strain>
    </source>
</reference>
<protein>
    <submittedName>
        <fullName evidence="2">Protein kinase domain-containing protein</fullName>
    </submittedName>
</protein>
<proteinExistence type="predicted"/>
<dbReference type="WBParaSite" id="Smp_151660.1">
    <property type="protein sequence ID" value="Smp_151660.1"/>
    <property type="gene ID" value="Smp_151660"/>
</dbReference>
<evidence type="ECO:0000313" key="2">
    <source>
        <dbReference type="WBParaSite" id="Smp_151660.1"/>
    </source>
</evidence>
<accession>G4V5W1</accession>
<dbReference type="Proteomes" id="UP000008854">
    <property type="component" value="Unassembled WGS sequence"/>
</dbReference>
<dbReference type="AlphaFoldDB" id="G4V5W1"/>
<keyword evidence="1" id="KW-1185">Reference proteome</keyword>
<dbReference type="GeneID" id="8354966"/>
<name>G4V5W1_SCHMA</name>
<dbReference type="RefSeq" id="XP_018647549.1">
    <property type="nucleotide sequence ID" value="XM_018792992.1"/>
</dbReference>
<dbReference type="CTD" id="8354966"/>
<organism evidence="1 2">
    <name type="scientific">Schistosoma mansoni</name>
    <name type="common">Blood fluke</name>
    <dbReference type="NCBI Taxonomy" id="6183"/>
    <lineage>
        <taxon>Eukaryota</taxon>
        <taxon>Metazoa</taxon>
        <taxon>Spiralia</taxon>
        <taxon>Lophotrochozoa</taxon>
        <taxon>Platyhelminthes</taxon>
        <taxon>Trematoda</taxon>
        <taxon>Digenea</taxon>
        <taxon>Strigeidida</taxon>
        <taxon>Schistosomatoidea</taxon>
        <taxon>Schistosomatidae</taxon>
        <taxon>Schistosoma</taxon>
    </lineage>
</organism>
<sequence>MLTQSINNFIGNLKYENKVNINILEVYSTQNIKIEYRRIDYKDHEMIHDCHDDYKIESLFLTFKSLSSIIESSKPLVILTKINPNETTTDQSFSVFPQYICKNRIDFVQTDLGNIISDRTKRNQLPHSITGVDSRQYQISDKINDNIDLLKKKLIKPFVLKNLRLHMIKDNLATAVSTMCKEVKKETQYSYMKPSCEFIKMKESISFYPKLSENVFLLTSIDNRRNSSNSMCKRIKPTEPIMKTMNVDTDMETNIIDENEENDEILRSHTKCETTSVQSTENIKQNIVTTMWPDSGEQMGLSHDTFQLQTVLNHDEISPIGSSQFSYRKRQTKSLHLYGSTKHMIPNDSFFINPTTKQHTHCNVLIDNQSTNQQVSSPGFSAQQNVKTLNVIGGAFSKDLQSDISPSDFSENTYRNCIESLSFVCSSLPSSSNVLSQFEVADTCDIESTGFSNHFHRNVSPVIYGNLCCSPSVNTQDVATSSIQKTFHGKWGNEDLRVCCFCDYSQDFCLPPCYNNSSPFSDCYQSHIFTSHSPSIHCRSSEVPHNCCQNASCISEVNTIMHGIFDWELQNIQKSSQLYQTMVCEERMKSDHSRNSSLTDKSTDNHEPLGTVLFCPWDKCNSTNSVNCSCSFLQWVEETYLNTSYQGIPGDDCCCDVDIMYVPDSKPVVWASLSLLTKKLNNC</sequence>